<keyword evidence="11" id="KW-1185">Reference proteome</keyword>
<dbReference type="PANTHER" id="PTHR42703:SF1">
    <property type="entry name" value="NA(+)_H(+) ANTIPORTER SUBUNIT D1"/>
    <property type="match status" value="1"/>
</dbReference>
<dbReference type="EMBL" id="VUNA01000001">
    <property type="protein sequence ID" value="MST69926.1"/>
    <property type="molecule type" value="Genomic_DNA"/>
</dbReference>
<keyword evidence="5 8" id="KW-1133">Transmembrane helix</keyword>
<dbReference type="GO" id="GO:0005886">
    <property type="term" value="C:plasma membrane"/>
    <property type="evidence" value="ECO:0007669"/>
    <property type="project" value="UniProtKB-SubCell"/>
</dbReference>
<dbReference type="PANTHER" id="PTHR42703">
    <property type="entry name" value="NADH DEHYDROGENASE"/>
    <property type="match status" value="1"/>
</dbReference>
<protein>
    <recommendedName>
        <fullName evidence="9">NADH:quinone oxidoreductase/Mrp antiporter transmembrane domain-containing protein</fullName>
    </recommendedName>
</protein>
<gene>
    <name evidence="10" type="ORF">FYJ65_00985</name>
</gene>
<evidence type="ECO:0000256" key="2">
    <source>
        <dbReference type="ARBA" id="ARBA00005346"/>
    </source>
</evidence>
<comment type="subcellular location">
    <subcellularLocation>
        <location evidence="1">Cell membrane</location>
        <topology evidence="1">Multi-pass membrane protein</topology>
    </subcellularLocation>
    <subcellularLocation>
        <location evidence="7">Membrane</location>
        <topology evidence="7">Multi-pass membrane protein</topology>
    </subcellularLocation>
</comment>
<proteinExistence type="inferred from homology"/>
<dbReference type="GO" id="GO:0042773">
    <property type="term" value="P:ATP synthesis coupled electron transport"/>
    <property type="evidence" value="ECO:0007669"/>
    <property type="project" value="InterPro"/>
</dbReference>
<dbReference type="Pfam" id="PF00361">
    <property type="entry name" value="Proton_antipo_M"/>
    <property type="match status" value="1"/>
</dbReference>
<feature type="transmembrane region" description="Helical" evidence="8">
    <location>
        <begin position="206"/>
        <end position="225"/>
    </location>
</feature>
<feature type="transmembrane region" description="Helical" evidence="8">
    <location>
        <begin position="275"/>
        <end position="293"/>
    </location>
</feature>
<sequence length="493" mass="53513">MKNLPAYIVLLPLCSALLSLALSKIHKHLGRDVVFGALVGSLVLSVVQLVRVIQNGPIHYIFGGYKIPYGIEFSVDTINAVIVIMVCMLGVLSCMFAFNFDKNGDALQVGGAYTMHALLVLGMVGMTMTGDVFNLYVFLEITSLTAYCLIAMGGSRGIVSAFRYLLVGTVAATFYLLGVGILYSVTGTLNMSDMAACLKQGNNDSAMLMAMMFLISAFGIKMALFPFHGWQPSAYTHAHTGARPLIAGAMGKIPAYAMFRYLYCIYGKDFKYFRYVLLIIGVISVCGMIYGSVRAMAQKDIRKVLAYSSVAQIGYISLGFAIGSPLALAGAFLHMLGHAFMKGGLFFAAGAISWKYGTFDLNDFGRIYKRMPFTAGLLTVGALSMIGIPPTVGFFSKWYLACGAAQTHEYVYIFVLVLSSLLNAVYFFKVIEKVFVQADKNRKPLHPEGKGVTEAPITIMIPVVTCILMILLLGVFNVKVIDILLISLKGVAL</sequence>
<dbReference type="InterPro" id="IPR050586">
    <property type="entry name" value="CPA3_Na-H_Antiporter_D"/>
</dbReference>
<dbReference type="PRINTS" id="PR01437">
    <property type="entry name" value="NUOXDRDTASE4"/>
</dbReference>
<evidence type="ECO:0000256" key="6">
    <source>
        <dbReference type="ARBA" id="ARBA00023136"/>
    </source>
</evidence>
<feature type="transmembrane region" description="Helical" evidence="8">
    <location>
        <begin position="33"/>
        <end position="53"/>
    </location>
</feature>
<feature type="transmembrane region" description="Helical" evidence="8">
    <location>
        <begin position="133"/>
        <end position="152"/>
    </location>
</feature>
<comment type="caution">
    <text evidence="10">The sequence shown here is derived from an EMBL/GenBank/DDBJ whole genome shotgun (WGS) entry which is preliminary data.</text>
</comment>
<name>A0A6N7XJ05_9FIRM</name>
<evidence type="ECO:0000313" key="10">
    <source>
        <dbReference type="EMBL" id="MST69926.1"/>
    </source>
</evidence>
<feature type="transmembrane region" description="Helical" evidence="8">
    <location>
        <begin position="73"/>
        <end position="100"/>
    </location>
</feature>
<feature type="transmembrane region" description="Helical" evidence="8">
    <location>
        <begin position="313"/>
        <end position="333"/>
    </location>
</feature>
<dbReference type="AlphaFoldDB" id="A0A6N7XJ05"/>
<feature type="transmembrane region" description="Helical" evidence="8">
    <location>
        <begin position="106"/>
        <end position="126"/>
    </location>
</feature>
<evidence type="ECO:0000256" key="3">
    <source>
        <dbReference type="ARBA" id="ARBA00022475"/>
    </source>
</evidence>
<keyword evidence="3" id="KW-1003">Cell membrane</keyword>
<feature type="transmembrane region" description="Helical" evidence="8">
    <location>
        <begin position="410"/>
        <end position="431"/>
    </location>
</feature>
<dbReference type="Proteomes" id="UP000469424">
    <property type="component" value="Unassembled WGS sequence"/>
</dbReference>
<reference evidence="10 11" key="1">
    <citation type="submission" date="2019-08" db="EMBL/GenBank/DDBJ databases">
        <title>In-depth cultivation of the pig gut microbiome towards novel bacterial diversity and tailored functional studies.</title>
        <authorList>
            <person name="Wylensek D."/>
            <person name="Hitch T.C.A."/>
            <person name="Clavel T."/>
        </authorList>
    </citation>
    <scope>NUCLEOTIDE SEQUENCE [LARGE SCALE GENOMIC DNA]</scope>
    <source>
        <strain evidence="10 11">WCA-MUC-591-APC-4B</strain>
    </source>
</reference>
<dbReference type="InterPro" id="IPR001750">
    <property type="entry name" value="ND/Mrp_TM"/>
</dbReference>
<evidence type="ECO:0000313" key="11">
    <source>
        <dbReference type="Proteomes" id="UP000469424"/>
    </source>
</evidence>
<evidence type="ECO:0000256" key="4">
    <source>
        <dbReference type="ARBA" id="ARBA00022692"/>
    </source>
</evidence>
<feature type="transmembrane region" description="Helical" evidence="8">
    <location>
        <begin position="452"/>
        <end position="476"/>
    </location>
</feature>
<evidence type="ECO:0000256" key="1">
    <source>
        <dbReference type="ARBA" id="ARBA00004651"/>
    </source>
</evidence>
<dbReference type="RefSeq" id="WP_154553479.1">
    <property type="nucleotide sequence ID" value="NZ_JAQXUZ010000004.1"/>
</dbReference>
<comment type="similarity">
    <text evidence="2">Belongs to the CPA3 antiporters (TC 2.A.63) subunit D family.</text>
</comment>
<feature type="domain" description="NADH:quinone oxidoreductase/Mrp antiporter transmembrane" evidence="9">
    <location>
        <begin position="130"/>
        <end position="422"/>
    </location>
</feature>
<feature type="transmembrane region" description="Helical" evidence="8">
    <location>
        <begin position="164"/>
        <end position="185"/>
    </location>
</feature>
<accession>A0A6N7XJ05</accession>
<dbReference type="InterPro" id="IPR003918">
    <property type="entry name" value="NADH_UbQ_OxRdtase"/>
</dbReference>
<keyword evidence="4 7" id="KW-0812">Transmembrane</keyword>
<dbReference type="GO" id="GO:0008137">
    <property type="term" value="F:NADH dehydrogenase (ubiquinone) activity"/>
    <property type="evidence" value="ECO:0007669"/>
    <property type="project" value="InterPro"/>
</dbReference>
<feature type="transmembrane region" description="Helical" evidence="8">
    <location>
        <begin position="375"/>
        <end position="398"/>
    </location>
</feature>
<organism evidence="10 11">
    <name type="scientific">Mogibacterium kristiansenii</name>
    <dbReference type="NCBI Taxonomy" id="2606708"/>
    <lineage>
        <taxon>Bacteria</taxon>
        <taxon>Bacillati</taxon>
        <taxon>Bacillota</taxon>
        <taxon>Clostridia</taxon>
        <taxon>Peptostreptococcales</taxon>
        <taxon>Anaerovoracaceae</taxon>
        <taxon>Mogibacterium</taxon>
    </lineage>
</organism>
<evidence type="ECO:0000256" key="5">
    <source>
        <dbReference type="ARBA" id="ARBA00022989"/>
    </source>
</evidence>
<evidence type="ECO:0000256" key="8">
    <source>
        <dbReference type="SAM" id="Phobius"/>
    </source>
</evidence>
<keyword evidence="6 8" id="KW-0472">Membrane</keyword>
<evidence type="ECO:0000259" key="9">
    <source>
        <dbReference type="Pfam" id="PF00361"/>
    </source>
</evidence>
<feature type="transmembrane region" description="Helical" evidence="8">
    <location>
        <begin position="245"/>
        <end position="263"/>
    </location>
</feature>
<evidence type="ECO:0000256" key="7">
    <source>
        <dbReference type="RuleBase" id="RU000320"/>
    </source>
</evidence>